<feature type="compositionally biased region" description="Polar residues" evidence="2">
    <location>
        <begin position="375"/>
        <end position="390"/>
    </location>
</feature>
<feature type="compositionally biased region" description="Acidic residues" evidence="2">
    <location>
        <begin position="726"/>
        <end position="747"/>
    </location>
</feature>
<sequence>MTTSAALPNPSPAPAAAGASVSTTKNKSRVRMSLSALHDLVAQDKSLLSPNDIQRLNKKGMLNTGATTFGSSNTRQDTPSHTSIVGTGHPANSSFTAAPSTAPRTAPCSPSSLVNGVQRVLSKTHPYHHGSKKGRPLPIYHDEVIEDTCSHLYTERHAYNAYTNIQPQPGFRRYSDSSRPYIAQSGAPVANDTMADFSHSRRVSIATTPVPVVQTPEGTRTVLYQDAHGHTLLSLPTKAIGTGAGTPALNAFQFPSINAISSIDAATATSSRVPSLSPSLSASPSPRMRSKRKSSIPIRSPSSRESQDASPGVIFQLPFGVPPLAIPRKTSTSSCSTSSSSSTRSGSYTPPAFCSYPTPATTGKIAFATEGEVRQGQSTQSRFPTPTSPLDRSGLGIHVQKMFTEARATHPLESSSAINEGTEVQQQRKPITFTEQDSGASIGDIVIAEQSFAAVTAAAHGHGDLTRQGNEDMLTPPPTSTIKSTGVMPGAPSGSHTAIISTGAIPGAPSGSHSAILSMGAMPGAPSGSHTDIMSTGVMPNAPSGSHIDIMSTGVMPGAPSGSHTHRLAASPHILLTPCNSAPTAGLDTQPGCVQKEDEKQEDQDPSSLPLREQRLLSIRRRSLIPREDLDFVTGSGILPPASTDLVTRGGAKILSYSVLLSDVVNVQKENMKTQERDTEEEEPAPVITKGKMKPKPKRKRAGAGRKTHTGVKEQQSQGQDQSADGNDDYDDEEEAEGNLSADDYDDRDLHEDDEHVQRGGHQHGYMSVSSNKRSRVDPTTATSLKPTRAVLERLGASTYKRSNRRFSKSSPSPTMSPRMSTPHATSSGGSSAAMADYSQDQELDIENGDIEMEDAEVHVDDNDYDNTLGNGVANEQGGSRRIPEELRIPAAEVKVVMKLTREMLQAEERLNLHLNQKAVRNNRRPSIKTPKVSAAAAAALERKNSTGEAVTTKKPKSATAKSSTKTHTNNNNHDSAPKTTTTSSAGGSKAKEGKPAKECEACKQKETPCWRPGYTPGGSLCNSCGLRYKKSGVFCPREGCKYIPLKTEYASMEEERLTMNKEHLKCRKCHGRVELPSR</sequence>
<feature type="compositionally biased region" description="Basic residues" evidence="2">
    <location>
        <begin position="691"/>
        <end position="710"/>
    </location>
</feature>
<dbReference type="GO" id="GO:0043565">
    <property type="term" value="F:sequence-specific DNA binding"/>
    <property type="evidence" value="ECO:0007669"/>
    <property type="project" value="InterPro"/>
</dbReference>
<keyword evidence="1" id="KW-0479">Metal-binding</keyword>
<keyword evidence="1" id="KW-0863">Zinc-finger</keyword>
<feature type="compositionally biased region" description="Low complexity" evidence="2">
    <location>
        <begin position="715"/>
        <end position="725"/>
    </location>
</feature>
<accession>A0A9P8D340</accession>
<dbReference type="Pfam" id="PF00320">
    <property type="entry name" value="GATA"/>
    <property type="match status" value="1"/>
</dbReference>
<feature type="compositionally biased region" description="Low complexity" evidence="2">
    <location>
        <begin position="295"/>
        <end position="304"/>
    </location>
</feature>
<dbReference type="InterPro" id="IPR000679">
    <property type="entry name" value="Znf_GATA"/>
</dbReference>
<feature type="region of interest" description="Disordered" evidence="2">
    <location>
        <begin position="271"/>
        <end position="314"/>
    </location>
</feature>
<dbReference type="GO" id="GO:0008270">
    <property type="term" value="F:zinc ion binding"/>
    <property type="evidence" value="ECO:0007669"/>
    <property type="project" value="UniProtKB-KW"/>
</dbReference>
<reference evidence="4" key="1">
    <citation type="submission" date="2021-07" db="EMBL/GenBank/DDBJ databases">
        <title>Draft genome of Mortierella alpina, strain LL118, isolated from an aspen leaf litter sample.</title>
        <authorList>
            <person name="Yang S."/>
            <person name="Vinatzer B.A."/>
        </authorList>
    </citation>
    <scope>NUCLEOTIDE SEQUENCE</scope>
    <source>
        <strain evidence="4">LL118</strain>
    </source>
</reference>
<gene>
    <name evidence="4" type="ORF">KVV02_000457</name>
</gene>
<dbReference type="EMBL" id="JAIFTL010000004">
    <property type="protein sequence ID" value="KAG9327508.1"/>
    <property type="molecule type" value="Genomic_DNA"/>
</dbReference>
<evidence type="ECO:0000313" key="5">
    <source>
        <dbReference type="Proteomes" id="UP000717515"/>
    </source>
</evidence>
<dbReference type="AlphaFoldDB" id="A0A9P8D340"/>
<feature type="compositionally biased region" description="Polar residues" evidence="2">
    <location>
        <begin position="768"/>
        <end position="786"/>
    </location>
</feature>
<feature type="compositionally biased region" description="Basic and acidic residues" evidence="2">
    <location>
        <begin position="748"/>
        <end position="758"/>
    </location>
</feature>
<feature type="region of interest" description="Disordered" evidence="2">
    <location>
        <begin position="371"/>
        <end position="394"/>
    </location>
</feature>
<proteinExistence type="predicted"/>
<feature type="region of interest" description="Disordered" evidence="2">
    <location>
        <begin position="922"/>
        <end position="998"/>
    </location>
</feature>
<feature type="region of interest" description="Disordered" evidence="2">
    <location>
        <begin position="328"/>
        <end position="354"/>
    </location>
</feature>
<dbReference type="Gene3D" id="3.30.50.10">
    <property type="entry name" value="Erythroid Transcription Factor GATA-1, subunit A"/>
    <property type="match status" value="1"/>
</dbReference>
<evidence type="ECO:0000256" key="2">
    <source>
        <dbReference type="SAM" id="MobiDB-lite"/>
    </source>
</evidence>
<dbReference type="PROSITE" id="PS50114">
    <property type="entry name" value="GATA_ZN_FINGER_2"/>
    <property type="match status" value="1"/>
</dbReference>
<keyword evidence="1" id="KW-0862">Zinc</keyword>
<dbReference type="InterPro" id="IPR013088">
    <property type="entry name" value="Znf_NHR/GATA"/>
</dbReference>
<feature type="domain" description="GATA-type" evidence="3">
    <location>
        <begin position="994"/>
        <end position="1037"/>
    </location>
</feature>
<evidence type="ECO:0000313" key="4">
    <source>
        <dbReference type="EMBL" id="KAG9327508.1"/>
    </source>
</evidence>
<evidence type="ECO:0000259" key="3">
    <source>
        <dbReference type="PROSITE" id="PS50114"/>
    </source>
</evidence>
<protein>
    <recommendedName>
        <fullName evidence="3">GATA-type domain-containing protein</fullName>
    </recommendedName>
</protein>
<dbReference type="Proteomes" id="UP000717515">
    <property type="component" value="Unassembled WGS sequence"/>
</dbReference>
<feature type="region of interest" description="Disordered" evidence="2">
    <location>
        <begin position="1"/>
        <end position="28"/>
    </location>
</feature>
<feature type="compositionally biased region" description="Low complexity" evidence="2">
    <location>
        <begin position="1"/>
        <end position="24"/>
    </location>
</feature>
<comment type="caution">
    <text evidence="4">The sequence shown here is derived from an EMBL/GenBank/DDBJ whole genome shotgun (WGS) entry which is preliminary data.</text>
</comment>
<dbReference type="CDD" id="cd00202">
    <property type="entry name" value="ZnF_GATA"/>
    <property type="match status" value="1"/>
</dbReference>
<name>A0A9P8D340_MORAP</name>
<organism evidence="4 5">
    <name type="scientific">Mortierella alpina</name>
    <name type="common">Oleaginous fungus</name>
    <name type="synonym">Mortierella renispora</name>
    <dbReference type="NCBI Taxonomy" id="64518"/>
    <lineage>
        <taxon>Eukaryota</taxon>
        <taxon>Fungi</taxon>
        <taxon>Fungi incertae sedis</taxon>
        <taxon>Mucoromycota</taxon>
        <taxon>Mortierellomycotina</taxon>
        <taxon>Mortierellomycetes</taxon>
        <taxon>Mortierellales</taxon>
        <taxon>Mortierellaceae</taxon>
        <taxon>Mortierella</taxon>
    </lineage>
</organism>
<feature type="compositionally biased region" description="Low complexity" evidence="2">
    <location>
        <begin position="271"/>
        <end position="287"/>
    </location>
</feature>
<feature type="region of interest" description="Disordered" evidence="2">
    <location>
        <begin position="586"/>
        <end position="610"/>
    </location>
</feature>
<dbReference type="SMART" id="SM00401">
    <property type="entry name" value="ZnF_GATA"/>
    <property type="match status" value="1"/>
</dbReference>
<dbReference type="GO" id="GO:0006355">
    <property type="term" value="P:regulation of DNA-templated transcription"/>
    <property type="evidence" value="ECO:0007669"/>
    <property type="project" value="InterPro"/>
</dbReference>
<evidence type="ECO:0000256" key="1">
    <source>
        <dbReference type="PROSITE-ProRule" id="PRU00094"/>
    </source>
</evidence>
<feature type="region of interest" description="Disordered" evidence="2">
    <location>
        <begin position="58"/>
        <end position="113"/>
    </location>
</feature>
<dbReference type="SUPFAM" id="SSF57716">
    <property type="entry name" value="Glucocorticoid receptor-like (DNA-binding domain)"/>
    <property type="match status" value="1"/>
</dbReference>
<feature type="compositionally biased region" description="Low complexity" evidence="2">
    <location>
        <begin position="809"/>
        <end position="835"/>
    </location>
</feature>
<feature type="compositionally biased region" description="Low complexity" evidence="2">
    <location>
        <begin position="958"/>
        <end position="989"/>
    </location>
</feature>
<feature type="region of interest" description="Disordered" evidence="2">
    <location>
        <begin position="671"/>
        <end position="835"/>
    </location>
</feature>
<feature type="compositionally biased region" description="Low complexity" evidence="2">
    <location>
        <begin position="330"/>
        <end position="349"/>
    </location>
</feature>
<feature type="compositionally biased region" description="Polar residues" evidence="2">
    <location>
        <begin position="64"/>
        <end position="85"/>
    </location>
</feature>
<feature type="compositionally biased region" description="Low complexity" evidence="2">
    <location>
        <begin position="90"/>
        <end position="112"/>
    </location>
</feature>